<evidence type="ECO:0008006" key="4">
    <source>
        <dbReference type="Google" id="ProtNLM"/>
    </source>
</evidence>
<dbReference type="InterPro" id="IPR008585">
    <property type="entry name" value="Gamma_PGA_hydro"/>
</dbReference>
<dbReference type="RefSeq" id="WP_069777310.1">
    <property type="nucleotide sequence ID" value="NZ_CP017248.1"/>
</dbReference>
<feature type="compositionally biased region" description="Basic and acidic residues" evidence="1">
    <location>
        <begin position="203"/>
        <end position="212"/>
    </location>
</feature>
<reference evidence="3" key="1">
    <citation type="submission" date="2016-09" db="EMBL/GenBank/DDBJ databases">
        <title>Streptomyces puniciscabiei strain:TW1S1 Genome sequencing and assembly.</title>
        <authorList>
            <person name="Kim M.-K."/>
            <person name="Kim S.B."/>
        </authorList>
    </citation>
    <scope>NUCLEOTIDE SEQUENCE [LARGE SCALE GENOMIC DNA]</scope>
    <source>
        <strain evidence="3">TW1S1</strain>
    </source>
</reference>
<keyword evidence="3" id="KW-1185">Reference proteome</keyword>
<dbReference type="AlphaFoldDB" id="A0A1D7Y4Y1"/>
<dbReference type="EMBL" id="CP017248">
    <property type="protein sequence ID" value="AOR30658.1"/>
    <property type="molecule type" value="Genomic_DNA"/>
</dbReference>
<dbReference type="Gene3D" id="3.40.630.100">
    <property type="entry name" value="Poly-gamma-glutamate hydrolase, zinc-binding motif"/>
    <property type="match status" value="1"/>
</dbReference>
<dbReference type="Proteomes" id="UP000094960">
    <property type="component" value="Chromosome"/>
</dbReference>
<organism evidence="2 3">
    <name type="scientific">Streptomyces fodineus</name>
    <dbReference type="NCBI Taxonomy" id="1904616"/>
    <lineage>
        <taxon>Bacteria</taxon>
        <taxon>Bacillati</taxon>
        <taxon>Actinomycetota</taxon>
        <taxon>Actinomycetes</taxon>
        <taxon>Kitasatosporales</taxon>
        <taxon>Streptomycetaceae</taxon>
        <taxon>Streptomyces</taxon>
    </lineage>
</organism>
<dbReference type="Pfam" id="PF05908">
    <property type="entry name" value="Gamma_PGA_hydro"/>
    <property type="match status" value="1"/>
</dbReference>
<evidence type="ECO:0000313" key="3">
    <source>
        <dbReference type="Proteomes" id="UP000094960"/>
    </source>
</evidence>
<gene>
    <name evidence="2" type="ORF">BFF78_06000</name>
</gene>
<evidence type="ECO:0000313" key="2">
    <source>
        <dbReference type="EMBL" id="AOR30658.1"/>
    </source>
</evidence>
<evidence type="ECO:0000256" key="1">
    <source>
        <dbReference type="SAM" id="MobiDB-lite"/>
    </source>
</evidence>
<feature type="region of interest" description="Disordered" evidence="1">
    <location>
        <begin position="193"/>
        <end position="212"/>
    </location>
</feature>
<dbReference type="InterPro" id="IPR038128">
    <property type="entry name" value="Gamma_PGA_hydro_sf"/>
</dbReference>
<name>A0A1D7Y4Y1_9ACTN</name>
<dbReference type="KEGG" id="spun:BFF78_06000"/>
<sequence>MTRTEHVEIEGTPLVATLVPGGEIGLLALHGSNEGGTAELADLVARRCGATSLVFTQPGAREPVHIPSPRMAADHCALLREFLKRVSLTVSLHGHMRPETPHTIFLGGGNRAAARILAEALAAGAPQFPAVADLTAIPAALRGVHPRNPVNLTRLGGVQVELPLLARTRGGTDIPPGPVADALTAGVEALGRAAPERGAGNRATDHDGAADA</sequence>
<protein>
    <recommendedName>
        <fullName evidence="4">Replication protein</fullName>
    </recommendedName>
</protein>
<accession>A0A1D7Y4Y1</accession>
<proteinExistence type="predicted"/>